<sequence>MTTANQADKRDSGTSLYVGDLHPDVTDAELLDAFSTAGPIGRILVCRDQITERSLGYAFVKFEKEEDAETALGTIDSINGQPIRIMWSAGDGKVFIKNLDKSMDTKALYDIFDAFGNILSCKVICDDHGSCGYGFVLLKLRKQPEMQYTKSMAFY</sequence>
<comment type="caution">
    <text evidence="5">The sequence shown here is derived from an EMBL/GenBank/DDBJ whole genome shotgun (WGS) entry which is preliminary data.</text>
</comment>
<feature type="domain" description="RRM" evidence="4">
    <location>
        <begin position="14"/>
        <end position="90"/>
    </location>
</feature>
<evidence type="ECO:0000259" key="4">
    <source>
        <dbReference type="PROSITE" id="PS50102"/>
    </source>
</evidence>
<evidence type="ECO:0000313" key="5">
    <source>
        <dbReference type="EMBL" id="CAG2233964.1"/>
    </source>
</evidence>
<dbReference type="InterPro" id="IPR000504">
    <property type="entry name" value="RRM_dom"/>
</dbReference>
<evidence type="ECO:0000256" key="3">
    <source>
        <dbReference type="PROSITE-ProRule" id="PRU00176"/>
    </source>
</evidence>
<keyword evidence="1" id="KW-0677">Repeat</keyword>
<dbReference type="Pfam" id="PF00076">
    <property type="entry name" value="RRM_1"/>
    <property type="match status" value="2"/>
</dbReference>
<dbReference type="PANTHER" id="PTHR24012">
    <property type="entry name" value="RNA BINDING PROTEIN"/>
    <property type="match status" value="1"/>
</dbReference>
<keyword evidence="2 3" id="KW-0694">RNA-binding</keyword>
<dbReference type="SUPFAM" id="SSF54928">
    <property type="entry name" value="RNA-binding domain, RBD"/>
    <property type="match status" value="1"/>
</dbReference>
<reference evidence="5" key="1">
    <citation type="submission" date="2021-03" db="EMBL/GenBank/DDBJ databases">
        <authorList>
            <person name="Bekaert M."/>
        </authorList>
    </citation>
    <scope>NUCLEOTIDE SEQUENCE</scope>
</reference>
<protein>
    <submittedName>
        <fullName evidence="5">PABPC</fullName>
    </submittedName>
</protein>
<gene>
    <name evidence="5" type="ORF">MEDL_46734</name>
</gene>
<organism evidence="5 6">
    <name type="scientific">Mytilus edulis</name>
    <name type="common">Blue mussel</name>
    <dbReference type="NCBI Taxonomy" id="6550"/>
    <lineage>
        <taxon>Eukaryota</taxon>
        <taxon>Metazoa</taxon>
        <taxon>Spiralia</taxon>
        <taxon>Lophotrochozoa</taxon>
        <taxon>Mollusca</taxon>
        <taxon>Bivalvia</taxon>
        <taxon>Autobranchia</taxon>
        <taxon>Pteriomorphia</taxon>
        <taxon>Mytilida</taxon>
        <taxon>Mytiloidea</taxon>
        <taxon>Mytilidae</taxon>
        <taxon>Mytilinae</taxon>
        <taxon>Mytilus</taxon>
    </lineage>
</organism>
<dbReference type="InterPro" id="IPR012677">
    <property type="entry name" value="Nucleotide-bd_a/b_plait_sf"/>
</dbReference>
<feature type="domain" description="RRM" evidence="4">
    <location>
        <begin position="92"/>
        <end position="136"/>
    </location>
</feature>
<dbReference type="EMBL" id="CAJPWZ010002222">
    <property type="protein sequence ID" value="CAG2233964.1"/>
    <property type="molecule type" value="Genomic_DNA"/>
</dbReference>
<evidence type="ECO:0000256" key="2">
    <source>
        <dbReference type="ARBA" id="ARBA00022884"/>
    </source>
</evidence>
<dbReference type="Proteomes" id="UP000683360">
    <property type="component" value="Unassembled WGS sequence"/>
</dbReference>
<dbReference type="InterPro" id="IPR035979">
    <property type="entry name" value="RBD_domain_sf"/>
</dbReference>
<evidence type="ECO:0000313" key="6">
    <source>
        <dbReference type="Proteomes" id="UP000683360"/>
    </source>
</evidence>
<dbReference type="PROSITE" id="PS50102">
    <property type="entry name" value="RRM"/>
    <property type="match status" value="2"/>
</dbReference>
<proteinExistence type="predicted"/>
<dbReference type="Gene3D" id="3.30.70.330">
    <property type="match status" value="2"/>
</dbReference>
<dbReference type="OrthoDB" id="19742at2759"/>
<name>A0A8S3TRD1_MYTED</name>
<dbReference type="SMART" id="SM00360">
    <property type="entry name" value="RRM"/>
    <property type="match status" value="2"/>
</dbReference>
<dbReference type="GO" id="GO:0003723">
    <property type="term" value="F:RNA binding"/>
    <property type="evidence" value="ECO:0007669"/>
    <property type="project" value="UniProtKB-UniRule"/>
</dbReference>
<dbReference type="AlphaFoldDB" id="A0A8S3TRD1"/>
<evidence type="ECO:0000256" key="1">
    <source>
        <dbReference type="ARBA" id="ARBA00022737"/>
    </source>
</evidence>
<accession>A0A8S3TRD1</accession>
<keyword evidence="6" id="KW-1185">Reference proteome</keyword>